<dbReference type="InterPro" id="IPR023828">
    <property type="entry name" value="Peptidase_S8_Ser-AS"/>
</dbReference>
<feature type="active site" description="Charge relay system" evidence="5 6">
    <location>
        <position position="369"/>
    </location>
</feature>
<feature type="domain" description="Peptidase S8/S53" evidence="7">
    <location>
        <begin position="133"/>
        <end position="416"/>
    </location>
</feature>
<dbReference type="PANTHER" id="PTHR43806:SF65">
    <property type="entry name" value="SERINE PROTEASE APRX"/>
    <property type="match status" value="1"/>
</dbReference>
<evidence type="ECO:0000256" key="6">
    <source>
        <dbReference type="PROSITE-ProRule" id="PRU01240"/>
    </source>
</evidence>
<evidence type="ECO:0000313" key="9">
    <source>
        <dbReference type="Proteomes" id="UP000307943"/>
    </source>
</evidence>
<dbReference type="GO" id="GO:0004252">
    <property type="term" value="F:serine-type endopeptidase activity"/>
    <property type="evidence" value="ECO:0007669"/>
    <property type="project" value="UniProtKB-UniRule"/>
</dbReference>
<dbReference type="InterPro" id="IPR015500">
    <property type="entry name" value="Peptidase_S8_subtilisin-rel"/>
</dbReference>
<feature type="active site" description="Charge relay system" evidence="5 6">
    <location>
        <position position="177"/>
    </location>
</feature>
<dbReference type="PROSITE" id="PS00138">
    <property type="entry name" value="SUBTILASE_SER"/>
    <property type="match status" value="1"/>
</dbReference>
<proteinExistence type="inferred from homology"/>
<dbReference type="InterPro" id="IPR036852">
    <property type="entry name" value="Peptidase_S8/S53_dom_sf"/>
</dbReference>
<dbReference type="OrthoDB" id="9798386at2"/>
<dbReference type="EMBL" id="VDCQ01000006">
    <property type="protein sequence ID" value="TNJ67092.1"/>
    <property type="molecule type" value="Genomic_DNA"/>
</dbReference>
<protein>
    <submittedName>
        <fullName evidence="8">Peptidase S8</fullName>
    </submittedName>
</protein>
<dbReference type="PANTHER" id="PTHR43806">
    <property type="entry name" value="PEPTIDASE S8"/>
    <property type="match status" value="1"/>
</dbReference>
<dbReference type="Gene3D" id="3.40.50.200">
    <property type="entry name" value="Peptidase S8/S53 domain"/>
    <property type="match status" value="1"/>
</dbReference>
<reference evidence="8 9" key="1">
    <citation type="submission" date="2019-05" db="EMBL/GenBank/DDBJ databases">
        <title>We sequenced the genome of Paenibacillus hemerocallicola KCTC 33185 for further insight into its adaptation and study the phylogeny of Paenibacillus.</title>
        <authorList>
            <person name="Narsing Rao M.P."/>
        </authorList>
    </citation>
    <scope>NUCLEOTIDE SEQUENCE [LARGE SCALE GENOMIC DNA]</scope>
    <source>
        <strain evidence="8 9">KCTC 33185</strain>
    </source>
</reference>
<evidence type="ECO:0000256" key="4">
    <source>
        <dbReference type="ARBA" id="ARBA00022825"/>
    </source>
</evidence>
<organism evidence="8 9">
    <name type="scientific">Paenibacillus hemerocallicola</name>
    <dbReference type="NCBI Taxonomy" id="1172614"/>
    <lineage>
        <taxon>Bacteria</taxon>
        <taxon>Bacillati</taxon>
        <taxon>Bacillota</taxon>
        <taxon>Bacilli</taxon>
        <taxon>Bacillales</taxon>
        <taxon>Paenibacillaceae</taxon>
        <taxon>Paenibacillus</taxon>
    </lineage>
</organism>
<evidence type="ECO:0000256" key="5">
    <source>
        <dbReference type="PIRSR" id="PIRSR615500-1"/>
    </source>
</evidence>
<dbReference type="CDD" id="cd07487">
    <property type="entry name" value="Peptidases_S8_1"/>
    <property type="match status" value="1"/>
</dbReference>
<dbReference type="Pfam" id="PF00082">
    <property type="entry name" value="Peptidase_S8"/>
    <property type="match status" value="1"/>
</dbReference>
<dbReference type="InterPro" id="IPR022398">
    <property type="entry name" value="Peptidase_S8_His-AS"/>
</dbReference>
<keyword evidence="9" id="KW-1185">Reference proteome</keyword>
<name>A0A5C4TE20_9BACL</name>
<dbReference type="Proteomes" id="UP000307943">
    <property type="component" value="Unassembled WGS sequence"/>
</dbReference>
<evidence type="ECO:0000259" key="7">
    <source>
        <dbReference type="Pfam" id="PF00082"/>
    </source>
</evidence>
<evidence type="ECO:0000256" key="3">
    <source>
        <dbReference type="ARBA" id="ARBA00022801"/>
    </source>
</evidence>
<keyword evidence="4 6" id="KW-0720">Serine protease</keyword>
<sequence>MPRKPKGKRRSAAVHPKMSANLRRAVSIADRRAKVKPGRKTIPVIIEFDRKPTHRWIESLKRGIVKKAHHFQMLRRMSAMRVISARMSPHCLHRWCCHRNVKHVHLDHKLKVSLNVATPSVGASGLQRRGIGGRGVTIAIVDTGAYPHPDLTKPVNRIVAFKDLVGGKKKPYDDNGHGTHVAGDAAGNGFCSRGKYKGPANKARLVVVKAFDKNGQANSSDVVAAVDWILRNRKKYGIRIVNMSFGSPGFKSCSDDPVCRAAERAWRAGLVVVTAAGNSGPEAGMIESPGISPLLVTVGAVDDRRTVRQQDDRVAVFSGRGPVAGGKIKPDLTAPGVNIVSLRSPGSSTDRGDPSARVGKCYFKMSGTSMATPIVSGGAAQLLQRFPKLTNRRVKQRLLSNAFRLRGANSNAQGRGELNVRFIENRILPASK</sequence>
<dbReference type="InterPro" id="IPR050131">
    <property type="entry name" value="Peptidase_S8_subtilisin-like"/>
</dbReference>
<comment type="caution">
    <text evidence="8">The sequence shown here is derived from an EMBL/GenBank/DDBJ whole genome shotgun (WGS) entry which is preliminary data.</text>
</comment>
<evidence type="ECO:0000313" key="8">
    <source>
        <dbReference type="EMBL" id="TNJ67092.1"/>
    </source>
</evidence>
<dbReference type="RefSeq" id="WP_139601227.1">
    <property type="nucleotide sequence ID" value="NZ_VDCQ01000006.1"/>
</dbReference>
<dbReference type="PROSITE" id="PS00137">
    <property type="entry name" value="SUBTILASE_HIS"/>
    <property type="match status" value="1"/>
</dbReference>
<dbReference type="SUPFAM" id="SSF52743">
    <property type="entry name" value="Subtilisin-like"/>
    <property type="match status" value="1"/>
</dbReference>
<evidence type="ECO:0000256" key="2">
    <source>
        <dbReference type="ARBA" id="ARBA00022670"/>
    </source>
</evidence>
<gene>
    <name evidence="8" type="ORF">FE784_05955</name>
</gene>
<feature type="active site" description="Charge relay system" evidence="5 6">
    <location>
        <position position="142"/>
    </location>
</feature>
<dbReference type="GO" id="GO:0006508">
    <property type="term" value="P:proteolysis"/>
    <property type="evidence" value="ECO:0007669"/>
    <property type="project" value="UniProtKB-KW"/>
</dbReference>
<keyword evidence="3 6" id="KW-0378">Hydrolase</keyword>
<keyword evidence="2 6" id="KW-0645">Protease</keyword>
<dbReference type="AlphaFoldDB" id="A0A5C4TE20"/>
<accession>A0A5C4TE20</accession>
<comment type="similarity">
    <text evidence="1 6">Belongs to the peptidase S8 family.</text>
</comment>
<evidence type="ECO:0000256" key="1">
    <source>
        <dbReference type="ARBA" id="ARBA00011073"/>
    </source>
</evidence>
<dbReference type="PROSITE" id="PS51892">
    <property type="entry name" value="SUBTILASE"/>
    <property type="match status" value="1"/>
</dbReference>
<dbReference type="PRINTS" id="PR00723">
    <property type="entry name" value="SUBTILISIN"/>
</dbReference>
<dbReference type="InterPro" id="IPR000209">
    <property type="entry name" value="Peptidase_S8/S53_dom"/>
</dbReference>